<dbReference type="InterPro" id="IPR003817">
    <property type="entry name" value="PS_Dcarbxylase"/>
</dbReference>
<evidence type="ECO:0000256" key="3">
    <source>
        <dbReference type="SAM" id="SignalP"/>
    </source>
</evidence>
<feature type="domain" description="L-tryptophan decarboxylase PsiD-like" evidence="4">
    <location>
        <begin position="78"/>
        <end position="213"/>
    </location>
</feature>
<dbReference type="GO" id="GO:0005739">
    <property type="term" value="C:mitochondrion"/>
    <property type="evidence" value="ECO:0007669"/>
    <property type="project" value="TreeGrafter"/>
</dbReference>
<accession>A0AAD7M7U2</accession>
<dbReference type="Pfam" id="PF12588">
    <property type="entry name" value="PSDC"/>
    <property type="match status" value="1"/>
</dbReference>
<dbReference type="GO" id="GO:0004609">
    <property type="term" value="F:phosphatidylserine decarboxylase activity"/>
    <property type="evidence" value="ECO:0007669"/>
    <property type="project" value="InterPro"/>
</dbReference>
<name>A0AAD7M7U2_MYCRO</name>
<protein>
    <submittedName>
        <fullName evidence="5">Phosphatidylserine decarboxylase</fullName>
    </submittedName>
</protein>
<comment type="caution">
    <text evidence="5">The sequence shown here is derived from an EMBL/GenBank/DDBJ whole genome shotgun (WGS) entry which is preliminary data.</text>
</comment>
<dbReference type="Pfam" id="PF02666">
    <property type="entry name" value="PS_Dcarbxylase"/>
    <property type="match status" value="1"/>
</dbReference>
<keyword evidence="2" id="KW-0456">Lyase</keyword>
<dbReference type="PANTHER" id="PTHR10067">
    <property type="entry name" value="PHOSPHATIDYLSERINE DECARBOXYLASE"/>
    <property type="match status" value="1"/>
</dbReference>
<evidence type="ECO:0000313" key="5">
    <source>
        <dbReference type="EMBL" id="KAJ7704980.1"/>
    </source>
</evidence>
<keyword evidence="1" id="KW-0210">Decarboxylase</keyword>
<dbReference type="PANTHER" id="PTHR10067:SF9">
    <property type="entry name" value="PHOSPHATIDYLSERINE DECARBOXYLASE FAMILY PROTEIN (AFU_ORTHOLOGUE AFUA_7G01730)"/>
    <property type="match status" value="1"/>
</dbReference>
<proteinExistence type="predicted"/>
<gene>
    <name evidence="5" type="ORF">B0H17DRAFT_1193468</name>
</gene>
<evidence type="ECO:0000313" key="6">
    <source>
        <dbReference type="Proteomes" id="UP001221757"/>
    </source>
</evidence>
<evidence type="ECO:0000256" key="1">
    <source>
        <dbReference type="ARBA" id="ARBA00022793"/>
    </source>
</evidence>
<feature type="signal peptide" evidence="3">
    <location>
        <begin position="1"/>
        <end position="26"/>
    </location>
</feature>
<dbReference type="InterPro" id="IPR022237">
    <property type="entry name" value="PsiD-like"/>
</dbReference>
<keyword evidence="6" id="KW-1185">Reference proteome</keyword>
<dbReference type="Proteomes" id="UP001221757">
    <property type="component" value="Unassembled WGS sequence"/>
</dbReference>
<reference evidence="5" key="1">
    <citation type="submission" date="2023-03" db="EMBL/GenBank/DDBJ databases">
        <title>Massive genome expansion in bonnet fungi (Mycena s.s.) driven by repeated elements and novel gene families across ecological guilds.</title>
        <authorList>
            <consortium name="Lawrence Berkeley National Laboratory"/>
            <person name="Harder C.B."/>
            <person name="Miyauchi S."/>
            <person name="Viragh M."/>
            <person name="Kuo A."/>
            <person name="Thoen E."/>
            <person name="Andreopoulos B."/>
            <person name="Lu D."/>
            <person name="Skrede I."/>
            <person name="Drula E."/>
            <person name="Henrissat B."/>
            <person name="Morin E."/>
            <person name="Kohler A."/>
            <person name="Barry K."/>
            <person name="LaButti K."/>
            <person name="Morin E."/>
            <person name="Salamov A."/>
            <person name="Lipzen A."/>
            <person name="Mereny Z."/>
            <person name="Hegedus B."/>
            <person name="Baldrian P."/>
            <person name="Stursova M."/>
            <person name="Weitz H."/>
            <person name="Taylor A."/>
            <person name="Grigoriev I.V."/>
            <person name="Nagy L.G."/>
            <person name="Martin F."/>
            <person name="Kauserud H."/>
        </authorList>
    </citation>
    <scope>NUCLEOTIDE SEQUENCE</scope>
    <source>
        <strain evidence="5">CBHHK067</strain>
    </source>
</reference>
<dbReference type="GO" id="GO:0006646">
    <property type="term" value="P:phosphatidylethanolamine biosynthetic process"/>
    <property type="evidence" value="ECO:0007669"/>
    <property type="project" value="TreeGrafter"/>
</dbReference>
<dbReference type="EMBL" id="JARKIE010000009">
    <property type="protein sequence ID" value="KAJ7704980.1"/>
    <property type="molecule type" value="Genomic_DNA"/>
</dbReference>
<dbReference type="AlphaFoldDB" id="A0AAD7M7U2"/>
<sequence>MPDADSSCKKMMNIIIYSIWLLCVVAQDHNGNTYKPGKTTLIRYGGWLPSTQKAHDGFFSQLTDKVFDRRANASAHIPAVANFAKAMNADAGSDPKMIDQFNQIFLQVAPQNRIKDFDSLLHALDIILVQPPGFIIPRDHDGNPIGQPIGVPILIILDLLSNTAAAYDLFRRPAFNVAMKRLLNSWGAYLQTADSTKTLTNLPGGWFSDFGLATLENMRGEFNATYVCPKPDQVDRGFASWDDFFTREIREDARPIPSSRDPAIDAGIIVSACESTVLRIDRNVQLHDQFWLKGQKYSLYDMLNRDEAFTSAFIGGTVYQAFLSPSDYHRWRSPVAGTIVKAVVIPGTYYAVVPDGGAEEGDPDLEVGSPYGALIRSQPWLTQSSTRAIIYIQADNPKIGLVGFIGVGMAEVSTCALSVKAGQRIEKGAEIGMFHFGGSTHCLLFRPNTTIEFNDNIVDRVTGEVKTNTHIKVRSALAQVS</sequence>
<evidence type="ECO:0000256" key="2">
    <source>
        <dbReference type="ARBA" id="ARBA00023239"/>
    </source>
</evidence>
<feature type="chain" id="PRO_5042111739" evidence="3">
    <location>
        <begin position="27"/>
        <end position="481"/>
    </location>
</feature>
<organism evidence="5 6">
    <name type="scientific">Mycena rosella</name>
    <name type="common">Pink bonnet</name>
    <name type="synonym">Agaricus rosellus</name>
    <dbReference type="NCBI Taxonomy" id="1033263"/>
    <lineage>
        <taxon>Eukaryota</taxon>
        <taxon>Fungi</taxon>
        <taxon>Dikarya</taxon>
        <taxon>Basidiomycota</taxon>
        <taxon>Agaricomycotina</taxon>
        <taxon>Agaricomycetes</taxon>
        <taxon>Agaricomycetidae</taxon>
        <taxon>Agaricales</taxon>
        <taxon>Marasmiineae</taxon>
        <taxon>Mycenaceae</taxon>
        <taxon>Mycena</taxon>
    </lineage>
</organism>
<keyword evidence="3" id="KW-0732">Signal</keyword>
<evidence type="ECO:0000259" key="4">
    <source>
        <dbReference type="Pfam" id="PF12588"/>
    </source>
</evidence>